<name>A0A3B0QRS5_9ZZZZ</name>
<reference evidence="1" key="1">
    <citation type="submission" date="2018-06" db="EMBL/GenBank/DDBJ databases">
        <authorList>
            <person name="Zhirakovskaya E."/>
        </authorList>
    </citation>
    <scope>NUCLEOTIDE SEQUENCE</scope>
</reference>
<accession>A0A3B0QRS5</accession>
<dbReference type="SUPFAM" id="SSF109604">
    <property type="entry name" value="HD-domain/PDEase-like"/>
    <property type="match status" value="1"/>
</dbReference>
<protein>
    <submittedName>
        <fullName evidence="1">Uncharacterized protein</fullName>
    </submittedName>
</protein>
<dbReference type="AlphaFoldDB" id="A0A3B0QRS5"/>
<organism evidence="1">
    <name type="scientific">hydrothermal vent metagenome</name>
    <dbReference type="NCBI Taxonomy" id="652676"/>
    <lineage>
        <taxon>unclassified sequences</taxon>
        <taxon>metagenomes</taxon>
        <taxon>ecological metagenomes</taxon>
    </lineage>
</organism>
<gene>
    <name evidence="1" type="ORF">MNBD_BACTEROID02-1421</name>
</gene>
<dbReference type="EMBL" id="UOEB01000038">
    <property type="protein sequence ID" value="VAV82789.1"/>
    <property type="molecule type" value="Genomic_DNA"/>
</dbReference>
<feature type="non-terminal residue" evidence="1">
    <location>
        <position position="1"/>
    </location>
</feature>
<evidence type="ECO:0000313" key="1">
    <source>
        <dbReference type="EMBL" id="VAV82789.1"/>
    </source>
</evidence>
<proteinExistence type="predicted"/>
<sequence>ASKALHFFLKSNNLSVPMEKSVLNTFSKLDDFDIISSIKNWCDHKDFVLSYLCNSIINRRLPKVQLQNDEFSETYIKNIKEKVKAKYNLKDDELAYLVFNGEVMNQAYSTQKEQINILYKNKEIRDIADASDNLSIEALSKLVKKHFICYPKNIEY</sequence>
<dbReference type="Gene3D" id="1.20.1250.30">
    <property type="match status" value="1"/>
</dbReference>